<keyword evidence="6 15" id="KW-0274">FAD</keyword>
<evidence type="ECO:0000256" key="5">
    <source>
        <dbReference type="ARBA" id="ARBA00022630"/>
    </source>
</evidence>
<dbReference type="EC" id="1.3.8.10" evidence="13"/>
<keyword evidence="20" id="KW-1185">Reference proteome</keyword>
<evidence type="ECO:0000259" key="17">
    <source>
        <dbReference type="Pfam" id="PF02770"/>
    </source>
</evidence>
<dbReference type="Pfam" id="PF02770">
    <property type="entry name" value="Acyl-CoA_dh_M"/>
    <property type="match status" value="1"/>
</dbReference>
<evidence type="ECO:0000259" key="16">
    <source>
        <dbReference type="Pfam" id="PF00441"/>
    </source>
</evidence>
<dbReference type="PIRSF" id="PIRSF016578">
    <property type="entry name" value="HsaA"/>
    <property type="match status" value="1"/>
</dbReference>
<keyword evidence="9" id="KW-0443">Lipid metabolism</keyword>
<feature type="domain" description="Acyl-CoA oxidase/dehydrogenase middle" evidence="17">
    <location>
        <begin position="124"/>
        <end position="219"/>
    </location>
</feature>
<dbReference type="InterPro" id="IPR009075">
    <property type="entry name" value="AcylCo_DH/oxidase_C"/>
</dbReference>
<dbReference type="InterPro" id="IPR037069">
    <property type="entry name" value="AcylCoA_DH/ox_N_sf"/>
</dbReference>
<dbReference type="FunFam" id="2.40.110.10:FF:000001">
    <property type="entry name" value="Acyl-CoA dehydrogenase, mitochondrial"/>
    <property type="match status" value="1"/>
</dbReference>
<keyword evidence="7" id="KW-0276">Fatty acid metabolism</keyword>
<dbReference type="GO" id="GO:0006631">
    <property type="term" value="P:fatty acid metabolic process"/>
    <property type="evidence" value="ECO:0007669"/>
    <property type="project" value="UniProtKB-KW"/>
</dbReference>
<dbReference type="PROSITE" id="PS00072">
    <property type="entry name" value="ACYL_COA_DH_1"/>
    <property type="match status" value="1"/>
</dbReference>
<evidence type="ECO:0000256" key="4">
    <source>
        <dbReference type="ARBA" id="ARBA00011881"/>
    </source>
</evidence>
<evidence type="ECO:0000256" key="3">
    <source>
        <dbReference type="ARBA" id="ARBA00009347"/>
    </source>
</evidence>
<dbReference type="FunFam" id="1.10.540.10:FF:000012">
    <property type="entry name" value="Acyl-CoA dehydrogenase short/branched chain"/>
    <property type="match status" value="1"/>
</dbReference>
<evidence type="ECO:0000256" key="9">
    <source>
        <dbReference type="ARBA" id="ARBA00023098"/>
    </source>
</evidence>
<name>A0A1Y6C4Y0_9BACT</name>
<keyword evidence="5 15" id="KW-0285">Flavoprotein</keyword>
<dbReference type="GO" id="GO:0003853">
    <property type="term" value="F:short-chain 2-methyl fatty acyl-CoA dehydrogenase activity"/>
    <property type="evidence" value="ECO:0007669"/>
    <property type="project" value="UniProtKB-EC"/>
</dbReference>
<dbReference type="Pfam" id="PF00441">
    <property type="entry name" value="Acyl-CoA_dh_1"/>
    <property type="match status" value="1"/>
</dbReference>
<comment type="similarity">
    <text evidence="3 15">Belongs to the acyl-CoA dehydrogenase family.</text>
</comment>
<protein>
    <recommendedName>
        <fullName evidence="14">Cyclohex-1-ene-1-carbonyl-CoA dehydrogenase</fullName>
        <ecNumber evidence="13">1.3.8.10</ecNumber>
        <ecNumber evidence="11">1.3.8.5</ecNumber>
    </recommendedName>
</protein>
<dbReference type="EC" id="1.3.8.5" evidence="11"/>
<comment type="cofactor">
    <cofactor evidence="1 15">
        <name>FAD</name>
        <dbReference type="ChEBI" id="CHEBI:57692"/>
    </cofactor>
</comment>
<dbReference type="EMBL" id="FWZT01000014">
    <property type="protein sequence ID" value="SMF45939.1"/>
    <property type="molecule type" value="Genomic_DNA"/>
</dbReference>
<dbReference type="GO" id="GO:0050660">
    <property type="term" value="F:flavin adenine dinucleotide binding"/>
    <property type="evidence" value="ECO:0007669"/>
    <property type="project" value="InterPro"/>
</dbReference>
<dbReference type="Gene3D" id="2.40.110.10">
    <property type="entry name" value="Butyryl-CoA Dehydrogenase, subunit A, domain 2"/>
    <property type="match status" value="1"/>
</dbReference>
<dbReference type="STRING" id="1513793.SAMN06296036_1149"/>
<evidence type="ECO:0000256" key="14">
    <source>
        <dbReference type="ARBA" id="ARBA00072305"/>
    </source>
</evidence>
<gene>
    <name evidence="19" type="ORF">SAMN06296036_1149</name>
</gene>
<dbReference type="SUPFAM" id="SSF56645">
    <property type="entry name" value="Acyl-CoA dehydrogenase NM domain-like"/>
    <property type="match status" value="1"/>
</dbReference>
<evidence type="ECO:0000256" key="8">
    <source>
        <dbReference type="ARBA" id="ARBA00023002"/>
    </source>
</evidence>
<dbReference type="OrthoDB" id="5288309at2"/>
<evidence type="ECO:0000256" key="6">
    <source>
        <dbReference type="ARBA" id="ARBA00022827"/>
    </source>
</evidence>
<accession>A0A1Y6C4Y0</accession>
<evidence type="ECO:0000313" key="19">
    <source>
        <dbReference type="EMBL" id="SMF45939.1"/>
    </source>
</evidence>
<evidence type="ECO:0000256" key="12">
    <source>
        <dbReference type="ARBA" id="ARBA00048235"/>
    </source>
</evidence>
<evidence type="ECO:0000256" key="13">
    <source>
        <dbReference type="ARBA" id="ARBA00066362"/>
    </source>
</evidence>
<comment type="pathway">
    <text evidence="10">Amino-acid degradation; L-isoleucine degradation.</text>
</comment>
<dbReference type="PANTHER" id="PTHR43884:SF1">
    <property type="entry name" value="SHORT_BRANCHED CHAIN SPECIFIC ACYL-COA DEHYDROGENASE, MITOCHONDRIAL"/>
    <property type="match status" value="1"/>
</dbReference>
<dbReference type="InterPro" id="IPR013786">
    <property type="entry name" value="AcylCoA_DH/ox_N"/>
</dbReference>
<keyword evidence="8 15" id="KW-0560">Oxidoreductase</keyword>
<dbReference type="Gene3D" id="1.20.140.10">
    <property type="entry name" value="Butyryl-CoA Dehydrogenase, subunit A, domain 3"/>
    <property type="match status" value="1"/>
</dbReference>
<sequence>MVTPVTLLTDDEKMFVDEVEKFAKSQIGPKVLEMDEAELMDPAIIKQCFEMGLMGIEVPEQYGGSGTSFTLAVLAIEALAKVDPSVSVMVDVQNTLVNNIFLNWGTEDQKQKYLKELCTSKVGCYCLTEPNSGSDAFALKTRAYDEGDHYRIDGKKIFITNAKEAEIFVVFANLDPEKGYKGITAFVVEKDNPGLSLGKKEVKLGIRASSTCEVIFDNVKIPKDAVVGEIGKGYKIAIETLNEGRIGIASQMLGLAGGALAGAMKYAGEREQFGSPLKGFQGIQFQLAQMEVMLETAKLSVYNAARLKDAGKPFIREAAIAKYYVSEIAEKIASQGLEIYGGYGFIKEFPAEKFYRDAKIGKLYEGTSNMQLQTIFKLMEKEYS</sequence>
<feature type="domain" description="Acyl-CoA dehydrogenase/oxidase N-terminal" evidence="18">
    <location>
        <begin position="9"/>
        <end position="119"/>
    </location>
</feature>
<comment type="pathway">
    <text evidence="2">Lipid metabolism; mitochondrial fatty acid beta-oxidation.</text>
</comment>
<feature type="domain" description="Acyl-CoA dehydrogenase/oxidase C-terminal" evidence="16">
    <location>
        <begin position="231"/>
        <end position="376"/>
    </location>
</feature>
<dbReference type="InterPro" id="IPR006089">
    <property type="entry name" value="Acyl-CoA_DH_CS"/>
</dbReference>
<evidence type="ECO:0000256" key="1">
    <source>
        <dbReference type="ARBA" id="ARBA00001974"/>
    </source>
</evidence>
<evidence type="ECO:0000313" key="20">
    <source>
        <dbReference type="Proteomes" id="UP000192907"/>
    </source>
</evidence>
<reference evidence="20" key="1">
    <citation type="submission" date="2017-04" db="EMBL/GenBank/DDBJ databases">
        <authorList>
            <person name="Varghese N."/>
            <person name="Submissions S."/>
        </authorList>
    </citation>
    <scope>NUCLEOTIDE SEQUENCE [LARGE SCALE GENOMIC DNA]</scope>
    <source>
        <strain evidence="20">RKEM611</strain>
    </source>
</reference>
<dbReference type="InterPro" id="IPR009100">
    <property type="entry name" value="AcylCoA_DH/oxidase_NM_dom_sf"/>
</dbReference>
<dbReference type="PROSITE" id="PS00073">
    <property type="entry name" value="ACYL_COA_DH_2"/>
    <property type="match status" value="1"/>
</dbReference>
<evidence type="ECO:0000256" key="15">
    <source>
        <dbReference type="RuleBase" id="RU362125"/>
    </source>
</evidence>
<evidence type="ECO:0000259" key="18">
    <source>
        <dbReference type="Pfam" id="PF02771"/>
    </source>
</evidence>
<organism evidence="19 20">
    <name type="scientific">Pseudobacteriovorax antillogorgiicola</name>
    <dbReference type="NCBI Taxonomy" id="1513793"/>
    <lineage>
        <taxon>Bacteria</taxon>
        <taxon>Pseudomonadati</taxon>
        <taxon>Bdellovibrionota</taxon>
        <taxon>Oligoflexia</taxon>
        <taxon>Oligoflexales</taxon>
        <taxon>Pseudobacteriovoracaceae</taxon>
        <taxon>Pseudobacteriovorax</taxon>
    </lineage>
</organism>
<dbReference type="RefSeq" id="WP_132321588.1">
    <property type="nucleotide sequence ID" value="NZ_FWZT01000014.1"/>
</dbReference>
<dbReference type="Pfam" id="PF02771">
    <property type="entry name" value="Acyl-CoA_dh_N"/>
    <property type="match status" value="1"/>
</dbReference>
<dbReference type="InterPro" id="IPR006091">
    <property type="entry name" value="Acyl-CoA_Oxase/DH_mid-dom"/>
</dbReference>
<dbReference type="Gene3D" id="1.10.540.10">
    <property type="entry name" value="Acyl-CoA dehydrogenase/oxidase, N-terminal domain"/>
    <property type="match status" value="1"/>
</dbReference>
<dbReference type="PANTHER" id="PTHR43884">
    <property type="entry name" value="ACYL-COA DEHYDROGENASE"/>
    <property type="match status" value="1"/>
</dbReference>
<evidence type="ECO:0000256" key="11">
    <source>
        <dbReference type="ARBA" id="ARBA00039036"/>
    </source>
</evidence>
<dbReference type="InterPro" id="IPR046373">
    <property type="entry name" value="Acyl-CoA_Oxase/DH_mid-dom_sf"/>
</dbReference>
<evidence type="ECO:0000256" key="7">
    <source>
        <dbReference type="ARBA" id="ARBA00022832"/>
    </source>
</evidence>
<comment type="subunit">
    <text evidence="4">Homotetramer.</text>
</comment>
<comment type="catalytic activity">
    <reaction evidence="12">
        <text>2-methylbutanoyl-CoA + oxidized [electron-transfer flavoprotein] + H(+) = (2E)-2-methylbut-2-enoyl-CoA + reduced [electron-transfer flavoprotein]</text>
        <dbReference type="Rhea" id="RHEA:43780"/>
        <dbReference type="Rhea" id="RHEA-COMP:10685"/>
        <dbReference type="Rhea" id="RHEA-COMP:10686"/>
        <dbReference type="ChEBI" id="CHEBI:15378"/>
        <dbReference type="ChEBI" id="CHEBI:57336"/>
        <dbReference type="ChEBI" id="CHEBI:57337"/>
        <dbReference type="ChEBI" id="CHEBI:57692"/>
        <dbReference type="ChEBI" id="CHEBI:58307"/>
        <dbReference type="EC" id="1.3.8.5"/>
    </reaction>
    <physiologicalReaction direction="left-to-right" evidence="12">
        <dbReference type="Rhea" id="RHEA:43781"/>
    </physiologicalReaction>
</comment>
<evidence type="ECO:0000256" key="2">
    <source>
        <dbReference type="ARBA" id="ARBA00005198"/>
    </source>
</evidence>
<proteinExistence type="inferred from homology"/>
<dbReference type="SUPFAM" id="SSF47203">
    <property type="entry name" value="Acyl-CoA dehydrogenase C-terminal domain-like"/>
    <property type="match status" value="1"/>
</dbReference>
<dbReference type="FunFam" id="1.20.140.10:FF:000004">
    <property type="entry name" value="Acyl-CoA dehydrogenase FadE25"/>
    <property type="match status" value="1"/>
</dbReference>
<dbReference type="AlphaFoldDB" id="A0A1Y6C4Y0"/>
<evidence type="ECO:0000256" key="10">
    <source>
        <dbReference type="ARBA" id="ARBA00037895"/>
    </source>
</evidence>
<dbReference type="Proteomes" id="UP000192907">
    <property type="component" value="Unassembled WGS sequence"/>
</dbReference>
<dbReference type="InterPro" id="IPR036250">
    <property type="entry name" value="AcylCo_DH-like_C"/>
</dbReference>